<protein>
    <submittedName>
        <fullName evidence="1">Uncharacterized protein</fullName>
    </submittedName>
</protein>
<dbReference type="AlphaFoldDB" id="A0AAD7TH69"/>
<proteinExistence type="predicted"/>
<reference evidence="1" key="1">
    <citation type="submission" date="2022-11" db="EMBL/GenBank/DDBJ databases">
        <title>Genome Sequence of Cubamyces cubensis.</title>
        <authorList>
            <person name="Buettner E."/>
        </authorList>
    </citation>
    <scope>NUCLEOTIDE SEQUENCE</scope>
    <source>
        <strain evidence="1">MPL-01</strain>
    </source>
</reference>
<accession>A0AAD7TH69</accession>
<comment type="caution">
    <text evidence="1">The sequence shown here is derived from an EMBL/GenBank/DDBJ whole genome shotgun (WGS) entry which is preliminary data.</text>
</comment>
<sequence length="255" mass="27472">MLVFIKFSVEKVIKMRGLEAYADTIINSVEVKHRKRTTIAVELVTKPSLVFFDELTSGPALPAHSVIVVACTPLVLHGAPVASLSARCMIFARAWTCAALVSTRKSIGLAAFPCAPRRARSFRPISPLTLTALHLPTGFSIIALDIALALPHAQLDPSSLLCRNASPFPLQTFPFAHTLAASRHGPDLPGPPAARAGVLNEQTTLYGLLTLSPSHHLDDLPGPTVTYSCQAECLYDTSVVVNTVTYKTIAMFRTF</sequence>
<evidence type="ECO:0000313" key="2">
    <source>
        <dbReference type="Proteomes" id="UP001215151"/>
    </source>
</evidence>
<organism evidence="1 2">
    <name type="scientific">Trametes cubensis</name>
    <dbReference type="NCBI Taxonomy" id="1111947"/>
    <lineage>
        <taxon>Eukaryota</taxon>
        <taxon>Fungi</taxon>
        <taxon>Dikarya</taxon>
        <taxon>Basidiomycota</taxon>
        <taxon>Agaricomycotina</taxon>
        <taxon>Agaricomycetes</taxon>
        <taxon>Polyporales</taxon>
        <taxon>Polyporaceae</taxon>
        <taxon>Trametes</taxon>
    </lineage>
</organism>
<evidence type="ECO:0000313" key="1">
    <source>
        <dbReference type="EMBL" id="KAJ8457296.1"/>
    </source>
</evidence>
<dbReference type="EMBL" id="JAPEVG010000577">
    <property type="protein sequence ID" value="KAJ8457296.1"/>
    <property type="molecule type" value="Genomic_DNA"/>
</dbReference>
<name>A0AAD7TH69_9APHY</name>
<gene>
    <name evidence="1" type="ORF">ONZ51_g11622</name>
</gene>
<dbReference type="Proteomes" id="UP001215151">
    <property type="component" value="Unassembled WGS sequence"/>
</dbReference>
<keyword evidence="2" id="KW-1185">Reference proteome</keyword>